<feature type="domain" description="C2H2-type" evidence="3">
    <location>
        <begin position="839"/>
        <end position="868"/>
    </location>
</feature>
<feature type="domain" description="C2H2-type" evidence="3">
    <location>
        <begin position="1119"/>
        <end position="1148"/>
    </location>
</feature>
<feature type="region of interest" description="Disordered" evidence="2">
    <location>
        <begin position="1271"/>
        <end position="1290"/>
    </location>
</feature>
<keyword evidence="1" id="KW-0863">Zinc-finger</keyword>
<dbReference type="PANTHER" id="PTHR12451">
    <property type="entry name" value="TRANSCRIPTION FACTOR CASTOR PROTEIN MING -RELATED"/>
    <property type="match status" value="1"/>
</dbReference>
<evidence type="ECO:0000256" key="1">
    <source>
        <dbReference type="PROSITE-ProRule" id="PRU00042"/>
    </source>
</evidence>
<dbReference type="Proteomes" id="UP000494165">
    <property type="component" value="Unassembled WGS sequence"/>
</dbReference>
<feature type="compositionally biased region" description="Low complexity" evidence="2">
    <location>
        <begin position="1148"/>
        <end position="1173"/>
    </location>
</feature>
<feature type="compositionally biased region" description="Polar residues" evidence="2">
    <location>
        <begin position="690"/>
        <end position="703"/>
    </location>
</feature>
<gene>
    <name evidence="4" type="ORF">CLODIP_2_CD02580</name>
</gene>
<feature type="compositionally biased region" description="Basic and acidic residues" evidence="2">
    <location>
        <begin position="55"/>
        <end position="65"/>
    </location>
</feature>
<feature type="region of interest" description="Disordered" evidence="2">
    <location>
        <begin position="1229"/>
        <end position="1264"/>
    </location>
</feature>
<name>A0A8S1CM17_9INSE</name>
<feature type="compositionally biased region" description="Low complexity" evidence="2">
    <location>
        <begin position="1180"/>
        <end position="1190"/>
    </location>
</feature>
<feature type="compositionally biased region" description="Basic and acidic residues" evidence="2">
    <location>
        <begin position="1372"/>
        <end position="1381"/>
    </location>
</feature>
<feature type="region of interest" description="Disordered" evidence="2">
    <location>
        <begin position="995"/>
        <end position="1032"/>
    </location>
</feature>
<dbReference type="GO" id="GO:0000977">
    <property type="term" value="F:RNA polymerase II transcription regulatory region sequence-specific DNA binding"/>
    <property type="evidence" value="ECO:0007669"/>
    <property type="project" value="TreeGrafter"/>
</dbReference>
<feature type="region of interest" description="Disordered" evidence="2">
    <location>
        <begin position="1"/>
        <end position="129"/>
    </location>
</feature>
<feature type="domain" description="C2H2-type" evidence="3">
    <location>
        <begin position="1567"/>
        <end position="1596"/>
    </location>
</feature>
<feature type="compositionally biased region" description="Basic and acidic residues" evidence="2">
    <location>
        <begin position="744"/>
        <end position="755"/>
    </location>
</feature>
<dbReference type="InterPro" id="IPR040373">
    <property type="entry name" value="CASZ1"/>
</dbReference>
<feature type="region of interest" description="Disordered" evidence="2">
    <location>
        <begin position="1360"/>
        <end position="1401"/>
    </location>
</feature>
<feature type="compositionally biased region" description="Pro residues" evidence="2">
    <location>
        <begin position="307"/>
        <end position="325"/>
    </location>
</feature>
<reference evidence="4 5" key="1">
    <citation type="submission" date="2020-04" db="EMBL/GenBank/DDBJ databases">
        <authorList>
            <person name="Alioto T."/>
            <person name="Alioto T."/>
            <person name="Gomez Garrido J."/>
        </authorList>
    </citation>
    <scope>NUCLEOTIDE SEQUENCE [LARGE SCALE GENOMIC DNA]</scope>
</reference>
<sequence>MSASTLTNPSGGSTLPATTSPSEDFLLCRRTTNNNNDESDPSPASRKAALWSSEVSREMDLRGEDSGDEASPTEESEDERQVAQLMAAAAPTRNKRKNFKPRNILYSLDDEQEPSDATAENKSAKPLDLTDGLLPAKRRSTILPRRLERSHQEARSDVIDLSVRQQEDDEQPAVDLSQEARSVQEALMAQQYAHIQSQLHAHLQTFQQHPELLLQQRHTAPADASAMREYAENTMKELLGIYGLNDMAESITKHVPIGNFSSGKILESMNATSRLSALGFGRPTGLSLSIPSPHLPHPAAPAALPNLPAPRLSPPVQPPTPPRTPHSPKAARTSSPDRTPKETNATPSTARVPLPHNVATILTLAALQEQKDRLIGEHTPTGTPSLPTTSGINRPMPVVSPSTAAAVAAAAAAVPLREPKASLPIDYSRYVRKFSSAAECGNNHCRDLNYRYGLWEHFHCLDCNSRVFVKKEEMIRHFKWHKKRDESLQHGFMRYSTMDDCSDRFPGCQHNRKQTHYHCIKKRADGEGCEKVYISTSDVQMHANYHRKDSAIIQEGFQRYRATEECGAAYCAFFGQRTTHFHCIRTGCKVTFKNKADMDKHKTYHIKDEQLNRDGFKKFMKQEACPFEHCRFSRVCNHIHCIRPGCNYVLHSSGQLYSHKRKHERQDNEIAYRFNPQNLSPGMLQAFQEQLSQEAQQGTSTPGPSRFDDSFMSRLDDSLGLKIDESMNRFDESSTADDSQEFSQNEKDEDGDKSRSTSPPLSQINKYTAAMLAGMPIPGFGVQAGTSTAEPPDSLAAMDLTGEIKPRSDDLWKKFMTLYKANEKCIKSGECAHLFKEHYHCNALGCDMTFGSQEGVWDHARSHEQQEQVTDAFYITTEVGQQPCECPPECPFQNKETHYHCGYENCREIIMTTDKPFRRLDHYKMHEYSRKLSLGKDAMQMSLATSIDGMFRRKRGRPPKNRVIEVWNDCFSSPMGGSGILDSPQAIFTSFKLPKPTLNQAPESPQDIQAPSPDDGDEDMNSSEERDKGSQLPSDVREGFYIFEEGTECPDQLCIYSGKFHYHCTQPRCFYVTEREDILIMHSKDFHDNIDILEGFVFFDRSIDCRQPSCHSNKVNRHFHCTRPNCGYTFVRYSTMALHEQKHREEAGVQSVNSSMSSQQPSSPMQPAGSSEASPPPQSSSPLSASSASSGIRKIKSDSNPAMALQSDIAALKTVVKAAGTYYPLSAFSSERRASSSDEQTHSVPQSTSTTNTSSTSGLGAQRPLCRVRTDLQSRPAADPEAGNSDSLSRMHQQLAAHLSNSMGEPKPEWMALERHVKYGPEVSCSRPFCKLKRKEHYHCNACNQAFSDLDRLRPHILKHSSGAISPGSQNVKRESEEADRGSPSPQNGSSADNPGHPWDHNVAAAAASQSIFEGHELPPGFAASHAAAAAAAGYLPSPFALMTSQSLPFMHQPALYSSPAGLMFAPALHPSHHQAAALAALHQQQQNALNGMQEHEMNSLLGKRGSPGGIGAVSPLDISTEAKKARIQSSMRILKDEPVPEGYLRFRFNEDCKYPHCGYREHQTHFHCMRVDCGYSFCDKTRFVQHTARHERLDTLMGGDFQQFRANVHCGRADCVYATTMPSTNVRGALQNKASHFHCLKCEFVCTDTNKVVAHRRQHQKLDSIMAAGFEKFTPSQNCNVDGCAHNQKQTHYHCLSCHYAVLGLSQMSAHKYRHLE</sequence>
<feature type="region of interest" description="Disordered" evidence="2">
    <location>
        <begin position="727"/>
        <end position="761"/>
    </location>
</feature>
<dbReference type="GO" id="GO:0045944">
    <property type="term" value="P:positive regulation of transcription by RNA polymerase II"/>
    <property type="evidence" value="ECO:0007669"/>
    <property type="project" value="TreeGrafter"/>
</dbReference>
<dbReference type="SMART" id="SM00355">
    <property type="entry name" value="ZnF_C2H2"/>
    <property type="match status" value="11"/>
</dbReference>
<feature type="region of interest" description="Disordered" evidence="2">
    <location>
        <begin position="291"/>
        <end position="352"/>
    </location>
</feature>
<keyword evidence="1" id="KW-0862">Zinc</keyword>
<protein>
    <recommendedName>
        <fullName evidence="3">C2H2-type domain-containing protein</fullName>
    </recommendedName>
</protein>
<dbReference type="OrthoDB" id="10063916at2759"/>
<dbReference type="InterPro" id="IPR013087">
    <property type="entry name" value="Znf_C2H2_type"/>
</dbReference>
<feature type="compositionally biased region" description="Polar residues" evidence="2">
    <location>
        <begin position="1384"/>
        <end position="1393"/>
    </location>
</feature>
<feature type="compositionally biased region" description="Polar residues" evidence="2">
    <location>
        <begin position="332"/>
        <end position="349"/>
    </location>
</feature>
<accession>A0A8S1CM17</accession>
<feature type="region of interest" description="Disordered" evidence="2">
    <location>
        <begin position="690"/>
        <end position="711"/>
    </location>
</feature>
<evidence type="ECO:0000259" key="3">
    <source>
        <dbReference type="PROSITE" id="PS50157"/>
    </source>
</evidence>
<dbReference type="PANTHER" id="PTHR12451:SF0">
    <property type="entry name" value="ZINC FINGER PROTEIN CASTOR HOMOLOG 1"/>
    <property type="match status" value="1"/>
</dbReference>
<dbReference type="EMBL" id="CADEPI010000042">
    <property type="protein sequence ID" value="CAB3369031.1"/>
    <property type="molecule type" value="Genomic_DNA"/>
</dbReference>
<feature type="compositionally biased region" description="Low complexity" evidence="2">
    <location>
        <begin position="1247"/>
        <end position="1257"/>
    </location>
</feature>
<feature type="compositionally biased region" description="Polar residues" evidence="2">
    <location>
        <begin position="1"/>
        <end position="22"/>
    </location>
</feature>
<evidence type="ECO:0000313" key="5">
    <source>
        <dbReference type="Proteomes" id="UP000494165"/>
    </source>
</evidence>
<feature type="compositionally biased region" description="Polar residues" evidence="2">
    <location>
        <begin position="997"/>
        <end position="1009"/>
    </location>
</feature>
<evidence type="ECO:0000256" key="2">
    <source>
        <dbReference type="SAM" id="MobiDB-lite"/>
    </source>
</evidence>
<keyword evidence="5" id="KW-1185">Reference proteome</keyword>
<dbReference type="GO" id="GO:0005634">
    <property type="term" value="C:nucleus"/>
    <property type="evidence" value="ECO:0007669"/>
    <property type="project" value="TreeGrafter"/>
</dbReference>
<feature type="compositionally biased region" description="Acidic residues" evidence="2">
    <location>
        <begin position="66"/>
        <end position="78"/>
    </location>
</feature>
<feature type="domain" description="C2H2-type" evidence="3">
    <location>
        <begin position="581"/>
        <end position="610"/>
    </location>
</feature>
<proteinExistence type="predicted"/>
<dbReference type="GO" id="GO:0008270">
    <property type="term" value="F:zinc ion binding"/>
    <property type="evidence" value="ECO:0007669"/>
    <property type="project" value="UniProtKB-KW"/>
</dbReference>
<feature type="compositionally biased region" description="Basic and acidic residues" evidence="2">
    <location>
        <begin position="1230"/>
        <end position="1241"/>
    </location>
</feature>
<dbReference type="PROSITE" id="PS50157">
    <property type="entry name" value="ZINC_FINGER_C2H2_2"/>
    <property type="match status" value="5"/>
</dbReference>
<dbReference type="GO" id="GO:0045664">
    <property type="term" value="P:regulation of neuron differentiation"/>
    <property type="evidence" value="ECO:0007669"/>
    <property type="project" value="TreeGrafter"/>
</dbReference>
<comment type="caution">
    <text evidence="4">The sequence shown here is derived from an EMBL/GenBank/DDBJ whole genome shotgun (WGS) entry which is preliminary data.</text>
</comment>
<dbReference type="PROSITE" id="PS00028">
    <property type="entry name" value="ZINC_FINGER_C2H2_1"/>
    <property type="match status" value="8"/>
</dbReference>
<dbReference type="GO" id="GO:0000981">
    <property type="term" value="F:DNA-binding transcription factor activity, RNA polymerase II-specific"/>
    <property type="evidence" value="ECO:0007669"/>
    <property type="project" value="TreeGrafter"/>
</dbReference>
<feature type="region of interest" description="Disordered" evidence="2">
    <location>
        <begin position="1142"/>
        <end position="1194"/>
    </location>
</feature>
<evidence type="ECO:0000313" key="4">
    <source>
        <dbReference type="EMBL" id="CAB3369031.1"/>
    </source>
</evidence>
<keyword evidence="1" id="KW-0479">Metal-binding</keyword>
<feature type="domain" description="C2H2-type" evidence="3">
    <location>
        <begin position="1338"/>
        <end position="1365"/>
    </location>
</feature>
<organism evidence="4 5">
    <name type="scientific">Cloeon dipterum</name>
    <dbReference type="NCBI Taxonomy" id="197152"/>
    <lineage>
        <taxon>Eukaryota</taxon>
        <taxon>Metazoa</taxon>
        <taxon>Ecdysozoa</taxon>
        <taxon>Arthropoda</taxon>
        <taxon>Hexapoda</taxon>
        <taxon>Insecta</taxon>
        <taxon>Pterygota</taxon>
        <taxon>Palaeoptera</taxon>
        <taxon>Ephemeroptera</taxon>
        <taxon>Pisciforma</taxon>
        <taxon>Baetidae</taxon>
        <taxon>Cloeon</taxon>
    </lineage>
</organism>